<dbReference type="Pfam" id="PF07980">
    <property type="entry name" value="SusD_RagB"/>
    <property type="match status" value="1"/>
</dbReference>
<evidence type="ECO:0000256" key="1">
    <source>
        <dbReference type="ARBA" id="ARBA00004442"/>
    </source>
</evidence>
<evidence type="ECO:0000256" key="3">
    <source>
        <dbReference type="ARBA" id="ARBA00022729"/>
    </source>
</evidence>
<organism evidence="8 9">
    <name type="scientific">Mucilaginibacter segetis</name>
    <dbReference type="NCBI Taxonomy" id="2793071"/>
    <lineage>
        <taxon>Bacteria</taxon>
        <taxon>Pseudomonadati</taxon>
        <taxon>Bacteroidota</taxon>
        <taxon>Sphingobacteriia</taxon>
        <taxon>Sphingobacteriales</taxon>
        <taxon>Sphingobacteriaceae</taxon>
        <taxon>Mucilaginibacter</taxon>
    </lineage>
</organism>
<keyword evidence="9" id="KW-1185">Reference proteome</keyword>
<evidence type="ECO:0000256" key="4">
    <source>
        <dbReference type="ARBA" id="ARBA00023136"/>
    </source>
</evidence>
<keyword evidence="5" id="KW-0998">Cell outer membrane</keyword>
<name>A0A934PT34_9SPHI</name>
<dbReference type="Gene3D" id="1.25.40.390">
    <property type="match status" value="1"/>
</dbReference>
<dbReference type="Pfam" id="PF14322">
    <property type="entry name" value="SusD-like_3"/>
    <property type="match status" value="1"/>
</dbReference>
<evidence type="ECO:0000259" key="6">
    <source>
        <dbReference type="Pfam" id="PF07980"/>
    </source>
</evidence>
<comment type="caution">
    <text evidence="8">The sequence shown here is derived from an EMBL/GenBank/DDBJ whole genome shotgun (WGS) entry which is preliminary data.</text>
</comment>
<sequence length="457" mass="50084">MKNRKLNSDIRHCLLIAMVACIICPLSSCKKYLEAKSDQSITTPSTIDDLEGLMNAYSVINADYPSAPEVMADNFYLLNTDYLSLSQRQRDIYSWTKSADVGGDYTAPYQAIAYTNIVLDALPKVTANGQARKDAVKGEALFTRASYHFALAQLFAAAYDQASAGTDLGIALRLTADIESKAPRASMAETYASITGDLQQALTLLPDMPAAKYLPGRAAAYGMLSRVYLAMRDYPKAGACADSCLTLYHTLLDYNTVAVSATAPFQQFNAEVIYDARSSPPSSLTQSRAKIDTALYRSYNGNDLRKTAYFKANADGTQAYKGSYTGLTNGALFTGIATDEILLTKAECAARAGKNADALLALNTLLEQRWKKGTFIPYTTTDNGQLLSIILQERRKELLFRGVRLMDLKRLNKEPDYAQVIYRKLGGTLLTLEPNSPRYLLQIDQNAVNIGGLVQNP</sequence>
<dbReference type="InterPro" id="IPR033985">
    <property type="entry name" value="SusD-like_N"/>
</dbReference>
<accession>A0A934PT34</accession>
<dbReference type="InterPro" id="IPR012944">
    <property type="entry name" value="SusD_RagB_dom"/>
</dbReference>
<evidence type="ECO:0000313" key="9">
    <source>
        <dbReference type="Proteomes" id="UP000613193"/>
    </source>
</evidence>
<feature type="domain" description="SusD-like N-terminal" evidence="7">
    <location>
        <begin position="31"/>
        <end position="229"/>
    </location>
</feature>
<evidence type="ECO:0000256" key="2">
    <source>
        <dbReference type="ARBA" id="ARBA00006275"/>
    </source>
</evidence>
<dbReference type="InterPro" id="IPR011990">
    <property type="entry name" value="TPR-like_helical_dom_sf"/>
</dbReference>
<proteinExistence type="inferred from homology"/>
<protein>
    <submittedName>
        <fullName evidence="8">RagB/SusD family nutrient uptake outer membrane protein</fullName>
    </submittedName>
</protein>
<dbReference type="EMBL" id="JAEHFW010000001">
    <property type="protein sequence ID" value="MBK0378545.1"/>
    <property type="molecule type" value="Genomic_DNA"/>
</dbReference>
<keyword evidence="4" id="KW-0472">Membrane</keyword>
<dbReference type="GO" id="GO:0009279">
    <property type="term" value="C:cell outer membrane"/>
    <property type="evidence" value="ECO:0007669"/>
    <property type="project" value="UniProtKB-SubCell"/>
</dbReference>
<dbReference type="SUPFAM" id="SSF48452">
    <property type="entry name" value="TPR-like"/>
    <property type="match status" value="1"/>
</dbReference>
<keyword evidence="3" id="KW-0732">Signal</keyword>
<reference evidence="8" key="1">
    <citation type="submission" date="2020-12" db="EMBL/GenBank/DDBJ databases">
        <title>Bacterial novel species Mucilaginibacter sp. SD-g isolated from soil.</title>
        <authorList>
            <person name="Jung H.-Y."/>
        </authorList>
    </citation>
    <scope>NUCLEOTIDE SEQUENCE</scope>
    <source>
        <strain evidence="8">SD-g</strain>
    </source>
</reference>
<evidence type="ECO:0000256" key="5">
    <source>
        <dbReference type="ARBA" id="ARBA00023237"/>
    </source>
</evidence>
<dbReference type="AlphaFoldDB" id="A0A934PT34"/>
<dbReference type="RefSeq" id="WP_200064471.1">
    <property type="nucleotide sequence ID" value="NZ_JAEHFW010000001.1"/>
</dbReference>
<dbReference type="Proteomes" id="UP000613193">
    <property type="component" value="Unassembled WGS sequence"/>
</dbReference>
<evidence type="ECO:0000259" key="7">
    <source>
        <dbReference type="Pfam" id="PF14322"/>
    </source>
</evidence>
<evidence type="ECO:0000313" key="8">
    <source>
        <dbReference type="EMBL" id="MBK0378545.1"/>
    </source>
</evidence>
<comment type="similarity">
    <text evidence="2">Belongs to the SusD family.</text>
</comment>
<comment type="subcellular location">
    <subcellularLocation>
        <location evidence="1">Cell outer membrane</location>
    </subcellularLocation>
</comment>
<feature type="domain" description="RagB/SusD" evidence="6">
    <location>
        <begin position="315"/>
        <end position="456"/>
    </location>
</feature>
<gene>
    <name evidence="8" type="ORF">I5M19_04455</name>
</gene>